<evidence type="ECO:0000313" key="2">
    <source>
        <dbReference type="WBParaSite" id="jg2379"/>
    </source>
</evidence>
<sequence>MLFPYLCQMRNRSKIVAEALVNQCILISAYQILEEIVVVTEVWDNQVQITEPFVNYPTNANFWSWNCNTSRCLSSYVHDHAFYIVTRVNKTHKANVAPTADLLWVNSERFIDATVLENKRIDYLDDLFRKINESIPNKNFFDYYPIAYFVRKYGGWHDRPQLFFFGVSGATEYGFDTIPCWRRYSLFYNASWSTDAPEHFELTFFV</sequence>
<name>A0A915DXJ0_9BILA</name>
<keyword evidence="1" id="KW-1185">Reference proteome</keyword>
<protein>
    <submittedName>
        <fullName evidence="2">Uncharacterized protein</fullName>
    </submittedName>
</protein>
<evidence type="ECO:0000313" key="1">
    <source>
        <dbReference type="Proteomes" id="UP000887574"/>
    </source>
</evidence>
<accession>A0A915DXJ0</accession>
<organism evidence="1 2">
    <name type="scientific">Ditylenchus dipsaci</name>
    <dbReference type="NCBI Taxonomy" id="166011"/>
    <lineage>
        <taxon>Eukaryota</taxon>
        <taxon>Metazoa</taxon>
        <taxon>Ecdysozoa</taxon>
        <taxon>Nematoda</taxon>
        <taxon>Chromadorea</taxon>
        <taxon>Rhabditida</taxon>
        <taxon>Tylenchina</taxon>
        <taxon>Tylenchomorpha</taxon>
        <taxon>Sphaerularioidea</taxon>
        <taxon>Anguinidae</taxon>
        <taxon>Anguininae</taxon>
        <taxon>Ditylenchus</taxon>
    </lineage>
</organism>
<dbReference type="WBParaSite" id="jg2379">
    <property type="protein sequence ID" value="jg2379"/>
    <property type="gene ID" value="jg2379"/>
</dbReference>
<dbReference type="AlphaFoldDB" id="A0A915DXJ0"/>
<proteinExistence type="predicted"/>
<dbReference type="Proteomes" id="UP000887574">
    <property type="component" value="Unplaced"/>
</dbReference>
<reference evidence="2" key="1">
    <citation type="submission" date="2022-11" db="UniProtKB">
        <authorList>
            <consortium name="WormBaseParasite"/>
        </authorList>
    </citation>
    <scope>IDENTIFICATION</scope>
</reference>